<keyword evidence="1" id="KW-0808">Transferase</keyword>
<reference evidence="8" key="1">
    <citation type="submission" date="2021-03" db="EMBL/GenBank/DDBJ databases">
        <title>Draft genome sequence of rust myrtle Austropuccinia psidii MF-1, a brazilian biotype.</title>
        <authorList>
            <person name="Quecine M.C."/>
            <person name="Pachon D.M.R."/>
            <person name="Bonatelli M.L."/>
            <person name="Correr F.H."/>
            <person name="Franceschini L.M."/>
            <person name="Leite T.F."/>
            <person name="Margarido G.R.A."/>
            <person name="Almeida C.A."/>
            <person name="Ferrarezi J.A."/>
            <person name="Labate C.A."/>
        </authorList>
    </citation>
    <scope>NUCLEOTIDE SEQUENCE</scope>
    <source>
        <strain evidence="8">MF-1</strain>
    </source>
</reference>
<evidence type="ECO:0000256" key="2">
    <source>
        <dbReference type="ARBA" id="ARBA00022695"/>
    </source>
</evidence>
<dbReference type="Pfam" id="PF17917">
    <property type="entry name" value="RT_RNaseH"/>
    <property type="match status" value="1"/>
</dbReference>
<dbReference type="GO" id="GO:0004519">
    <property type="term" value="F:endonuclease activity"/>
    <property type="evidence" value="ECO:0007669"/>
    <property type="project" value="UniProtKB-KW"/>
</dbReference>
<dbReference type="GO" id="GO:0016787">
    <property type="term" value="F:hydrolase activity"/>
    <property type="evidence" value="ECO:0007669"/>
    <property type="project" value="UniProtKB-KW"/>
</dbReference>
<evidence type="ECO:0000256" key="5">
    <source>
        <dbReference type="ARBA" id="ARBA00022801"/>
    </source>
</evidence>
<keyword evidence="3" id="KW-0540">Nuclease</keyword>
<sequence>MIPDWKLPAKLYIVACGEFLGAALHQAQIVNEKPYEGPICFISRQIKPTEARYGASQMKCLCLVWALEKLHYYLYGSVFEVITDCNALKSLLNMKTPNIHMLRWQIAIQEYRGNMTIVHKSGNIHKNADGLSRWALPNTCDNPAYVPTGAEPQIPIEGINITDVGTEFFEKIRDSYNLDRNFHIITSLLDKDCKDAALANLLDDIIGKHLMKMEDSIYLMQKWDQSHKAPEFKLGDLILVSTLNFNNIKGPKKLKDSFAGQFIIKAIHGKIAVQVELSGELENKHPTSPVSLLKHYTSGGKELFPLRNETLLEVPPLDQSEEKKVLKVLKERRLRGKNEREYLVR</sequence>
<feature type="domain" description="Reverse transcriptase RNase H-like" evidence="7">
    <location>
        <begin position="5"/>
        <end position="111"/>
    </location>
</feature>
<dbReference type="InterPro" id="IPR043502">
    <property type="entry name" value="DNA/RNA_pol_sf"/>
</dbReference>
<evidence type="ECO:0000256" key="6">
    <source>
        <dbReference type="ARBA" id="ARBA00022918"/>
    </source>
</evidence>
<keyword evidence="5" id="KW-0378">Hydrolase</keyword>
<evidence type="ECO:0000313" key="9">
    <source>
        <dbReference type="Proteomes" id="UP000765509"/>
    </source>
</evidence>
<dbReference type="PANTHER" id="PTHR37984">
    <property type="entry name" value="PROTEIN CBG26694"/>
    <property type="match status" value="1"/>
</dbReference>
<dbReference type="GO" id="GO:0003964">
    <property type="term" value="F:RNA-directed DNA polymerase activity"/>
    <property type="evidence" value="ECO:0007669"/>
    <property type="project" value="UniProtKB-KW"/>
</dbReference>
<protein>
    <recommendedName>
        <fullName evidence="7">Reverse transcriptase RNase H-like domain-containing protein</fullName>
    </recommendedName>
</protein>
<organism evidence="8 9">
    <name type="scientific">Austropuccinia psidii MF-1</name>
    <dbReference type="NCBI Taxonomy" id="1389203"/>
    <lineage>
        <taxon>Eukaryota</taxon>
        <taxon>Fungi</taxon>
        <taxon>Dikarya</taxon>
        <taxon>Basidiomycota</taxon>
        <taxon>Pucciniomycotina</taxon>
        <taxon>Pucciniomycetes</taxon>
        <taxon>Pucciniales</taxon>
        <taxon>Sphaerophragmiaceae</taxon>
        <taxon>Austropuccinia</taxon>
    </lineage>
</organism>
<dbReference type="OrthoDB" id="3271192at2759"/>
<evidence type="ECO:0000256" key="3">
    <source>
        <dbReference type="ARBA" id="ARBA00022722"/>
    </source>
</evidence>
<keyword evidence="4" id="KW-0255">Endonuclease</keyword>
<evidence type="ECO:0000313" key="8">
    <source>
        <dbReference type="EMBL" id="MBW0571786.1"/>
    </source>
</evidence>
<name>A0A9Q3K0K7_9BASI</name>
<dbReference type="Proteomes" id="UP000765509">
    <property type="component" value="Unassembled WGS sequence"/>
</dbReference>
<proteinExistence type="predicted"/>
<evidence type="ECO:0000256" key="4">
    <source>
        <dbReference type="ARBA" id="ARBA00022759"/>
    </source>
</evidence>
<dbReference type="InterPro" id="IPR041373">
    <property type="entry name" value="RT_RNaseH"/>
</dbReference>
<dbReference type="InterPro" id="IPR050951">
    <property type="entry name" value="Retrovirus_Pol_polyprotein"/>
</dbReference>
<dbReference type="AlphaFoldDB" id="A0A9Q3K0K7"/>
<keyword evidence="6" id="KW-0695">RNA-directed DNA polymerase</keyword>
<comment type="caution">
    <text evidence="8">The sequence shown here is derived from an EMBL/GenBank/DDBJ whole genome shotgun (WGS) entry which is preliminary data.</text>
</comment>
<keyword evidence="2" id="KW-0548">Nucleotidyltransferase</keyword>
<dbReference type="EMBL" id="AVOT02088831">
    <property type="protein sequence ID" value="MBW0571786.1"/>
    <property type="molecule type" value="Genomic_DNA"/>
</dbReference>
<evidence type="ECO:0000259" key="7">
    <source>
        <dbReference type="Pfam" id="PF17917"/>
    </source>
</evidence>
<keyword evidence="9" id="KW-1185">Reference proteome</keyword>
<dbReference type="PANTHER" id="PTHR37984:SF5">
    <property type="entry name" value="PROTEIN NYNRIN-LIKE"/>
    <property type="match status" value="1"/>
</dbReference>
<dbReference type="SUPFAM" id="SSF56672">
    <property type="entry name" value="DNA/RNA polymerases"/>
    <property type="match status" value="1"/>
</dbReference>
<evidence type="ECO:0000256" key="1">
    <source>
        <dbReference type="ARBA" id="ARBA00022679"/>
    </source>
</evidence>
<gene>
    <name evidence="8" type="ORF">O181_111501</name>
</gene>
<accession>A0A9Q3K0K7</accession>
<dbReference type="CDD" id="cd09274">
    <property type="entry name" value="RNase_HI_RT_Ty3"/>
    <property type="match status" value="1"/>
</dbReference>